<dbReference type="STRING" id="1515439.SAMN06265784_104345"/>
<reference evidence="2" key="1">
    <citation type="submission" date="2017-04" db="EMBL/GenBank/DDBJ databases">
        <authorList>
            <person name="Varghese N."/>
            <person name="Submissions S."/>
        </authorList>
    </citation>
    <scope>NUCLEOTIDE SEQUENCE [LARGE SCALE GENOMIC DNA]</scope>
    <source>
        <strain evidence="2">LMG 29540</strain>
    </source>
</reference>
<gene>
    <name evidence="1" type="ORF">SAMN06265784_104345</name>
</gene>
<evidence type="ECO:0000313" key="2">
    <source>
        <dbReference type="Proteomes" id="UP000193228"/>
    </source>
</evidence>
<evidence type="ECO:0000313" key="1">
    <source>
        <dbReference type="EMBL" id="SMG45151.1"/>
    </source>
</evidence>
<proteinExistence type="predicted"/>
<dbReference type="Proteomes" id="UP000193228">
    <property type="component" value="Unassembled WGS sequence"/>
</dbReference>
<dbReference type="AlphaFoldDB" id="A0A1X7KV46"/>
<dbReference type="EMBL" id="FXAT01000004">
    <property type="protein sequence ID" value="SMG45151.1"/>
    <property type="molecule type" value="Genomic_DNA"/>
</dbReference>
<name>A0A1X7KV46_9BURK</name>
<sequence>MSRGQTAFIAFFDEHTGQVKFCVVPRQFVQSAIDRVMTISVPPDAPEHSDTPFTDEDARKLGGIAVLTIAGANPELQERLQITTEAPMEWTPPERPTK</sequence>
<dbReference type="OrthoDB" id="9009687at2"/>
<organism evidence="1 2">
    <name type="scientific">Paraburkholderia susongensis</name>
    <dbReference type="NCBI Taxonomy" id="1515439"/>
    <lineage>
        <taxon>Bacteria</taxon>
        <taxon>Pseudomonadati</taxon>
        <taxon>Pseudomonadota</taxon>
        <taxon>Betaproteobacteria</taxon>
        <taxon>Burkholderiales</taxon>
        <taxon>Burkholderiaceae</taxon>
        <taxon>Paraburkholderia</taxon>
    </lineage>
</organism>
<dbReference type="RefSeq" id="WP_085484154.1">
    <property type="nucleotide sequence ID" value="NZ_FXAT01000004.1"/>
</dbReference>
<protein>
    <submittedName>
        <fullName evidence="1">Uncharacterized protein</fullName>
    </submittedName>
</protein>
<accession>A0A1X7KV46</accession>
<keyword evidence="2" id="KW-1185">Reference proteome</keyword>